<evidence type="ECO:0000313" key="4">
    <source>
        <dbReference type="Proteomes" id="UP000286134"/>
    </source>
</evidence>
<evidence type="ECO:0000313" key="3">
    <source>
        <dbReference type="EMBL" id="RKF63522.1"/>
    </source>
</evidence>
<accession>A0A420I1F5</accession>
<evidence type="ECO:0000256" key="2">
    <source>
        <dbReference type="SAM" id="MobiDB-lite"/>
    </source>
</evidence>
<feature type="region of interest" description="Disordered" evidence="2">
    <location>
        <begin position="398"/>
        <end position="420"/>
    </location>
</feature>
<comment type="caution">
    <text evidence="3">The sequence shown here is derived from an EMBL/GenBank/DDBJ whole genome shotgun (WGS) entry which is preliminary data.</text>
</comment>
<feature type="compositionally biased region" description="Basic residues" evidence="2">
    <location>
        <begin position="57"/>
        <end position="72"/>
    </location>
</feature>
<organism evidence="3 4">
    <name type="scientific">Erysiphe neolycopersici</name>
    <dbReference type="NCBI Taxonomy" id="212602"/>
    <lineage>
        <taxon>Eukaryota</taxon>
        <taxon>Fungi</taxon>
        <taxon>Dikarya</taxon>
        <taxon>Ascomycota</taxon>
        <taxon>Pezizomycotina</taxon>
        <taxon>Leotiomycetes</taxon>
        <taxon>Erysiphales</taxon>
        <taxon>Erysiphaceae</taxon>
        <taxon>Erysiphe</taxon>
    </lineage>
</organism>
<feature type="compositionally biased region" description="Polar residues" evidence="2">
    <location>
        <begin position="554"/>
        <end position="565"/>
    </location>
</feature>
<feature type="compositionally biased region" description="Polar residues" evidence="2">
    <location>
        <begin position="705"/>
        <end position="716"/>
    </location>
</feature>
<keyword evidence="1" id="KW-0175">Coiled coil</keyword>
<keyword evidence="4" id="KW-1185">Reference proteome</keyword>
<evidence type="ECO:0000256" key="1">
    <source>
        <dbReference type="SAM" id="Coils"/>
    </source>
</evidence>
<feature type="compositionally biased region" description="Basic and acidic residues" evidence="2">
    <location>
        <begin position="399"/>
        <end position="420"/>
    </location>
</feature>
<name>A0A420I1F5_9PEZI</name>
<proteinExistence type="predicted"/>
<dbReference type="EMBL" id="MCFK01002504">
    <property type="protein sequence ID" value="RKF63522.1"/>
    <property type="molecule type" value="Genomic_DNA"/>
</dbReference>
<gene>
    <name evidence="3" type="ORF">OnM2_025011</name>
</gene>
<dbReference type="Proteomes" id="UP000286134">
    <property type="component" value="Unassembled WGS sequence"/>
</dbReference>
<sequence>MESAEIVENETTLGDRVNTDITPTVNLSKENPSNEMGYTSQRNLVDPNGTNDNQKPKVIHSKKKKRKPKKGKNKDALSAPQNKVKDEIQTHESEPEKSGEVSMDSDKEEHKKLKTEVLLDQPSIPATQEEHGIDPTVNQRKTPKSKDNTIDSEASEAKLLELANLGTIASNVEDVNSIIVPENTLISLSNTVSITSESMPQDTSSNLNGPSEILHCNPSFANDDKKDKINVQEITENIKEFKKLKNTQLDLSSTDESAKEDTDIKFQSLTNNPISETGDFKTVSNSFVAETASISPVEHNVTFTPIESESRSLVPENTSIESMRDAAINKETSDVKVQNEDSITPIGEFSLASTSKILMNLEDKTVKDIEQTLSTINLSELNPGIISQEPEFSTSTQLKETDMRTQAEKQTTDNIRDDNNKKGITRLRSLNDLMDVASELLNLNSESQITSTNDAFKSNPSVNAESSEVRDLLDSTIATNEHITREVPDNSGDVRHIVQSQVSILESSTVLDGNIISNMEIEMSEPPALAEETITHRTSLTDSKESNEEVEVIETNSKETTNTNDAPFGTDRNNDTKDKVIGSDEKEIIESIGDISTNEEVIQNHSESIQIVEDKPSCLCSHSKTLKEHDKEPTLDPIAHVSDTEERSTGSQNHAESTINEISQLENWKNPLESTTNKAMSLIDTKVTPASNLIGMLRHSKSEFSNSGIVTTNPSDSKNDEIHSQNSAQISKIVKKSSEKYLSSTLNVDISKSKENSDPAVDLNEVNNDFGVSSTSPTNEVFGSSASLAEINNKTKLKFKPSVGEQALAPELVTISKETLDLLYKRLDSMQLEIERLSSALKSQNETSQASFKDKSNSSLKDDYVITESGHRKSKIIEGEEIINVEPLKQSSRNKSITKPLNMWRLISIFGFKNITKSDAGLVTRSMSENLLSPSPQGPKGKGKEIIDQPNKPPAARTYKVIGRVRAKHDLS</sequence>
<dbReference type="AlphaFoldDB" id="A0A420I1F5"/>
<feature type="region of interest" description="Disordered" evidence="2">
    <location>
        <begin position="705"/>
        <end position="725"/>
    </location>
</feature>
<feature type="region of interest" description="Disordered" evidence="2">
    <location>
        <begin position="554"/>
        <end position="578"/>
    </location>
</feature>
<feature type="coiled-coil region" evidence="1">
    <location>
        <begin position="820"/>
        <end position="847"/>
    </location>
</feature>
<protein>
    <submittedName>
        <fullName evidence="3">Uncharacterized protein</fullName>
    </submittedName>
</protein>
<feature type="compositionally biased region" description="Polar residues" evidence="2">
    <location>
        <begin position="19"/>
        <end position="53"/>
    </location>
</feature>
<feature type="region of interest" description="Disordered" evidence="2">
    <location>
        <begin position="629"/>
        <end position="657"/>
    </location>
</feature>
<feature type="region of interest" description="Disordered" evidence="2">
    <location>
        <begin position="929"/>
        <end position="954"/>
    </location>
</feature>
<feature type="region of interest" description="Disordered" evidence="2">
    <location>
        <begin position="1"/>
        <end position="150"/>
    </location>
</feature>
<reference evidence="3 4" key="1">
    <citation type="journal article" date="2018" name="BMC Genomics">
        <title>Comparative genome analyses reveal sequence features reflecting distinct modes of host-adaptation between dicot and monocot powdery mildew.</title>
        <authorList>
            <person name="Wu Y."/>
            <person name="Ma X."/>
            <person name="Pan Z."/>
            <person name="Kale S.D."/>
            <person name="Song Y."/>
            <person name="King H."/>
            <person name="Zhang Q."/>
            <person name="Presley C."/>
            <person name="Deng X."/>
            <person name="Wei C.I."/>
            <person name="Xiao S."/>
        </authorList>
    </citation>
    <scope>NUCLEOTIDE SEQUENCE [LARGE SCALE GENOMIC DNA]</scope>
    <source>
        <strain evidence="3">UMSG2</strain>
    </source>
</reference>
<dbReference type="OrthoDB" id="10408872at2759"/>
<feature type="compositionally biased region" description="Basic and acidic residues" evidence="2">
    <location>
        <begin position="83"/>
        <end position="117"/>
    </location>
</feature>